<feature type="compositionally biased region" description="Low complexity" evidence="1">
    <location>
        <begin position="107"/>
        <end position="143"/>
    </location>
</feature>
<feature type="compositionally biased region" description="Basic and acidic residues" evidence="1">
    <location>
        <begin position="289"/>
        <end position="305"/>
    </location>
</feature>
<reference evidence="2 3" key="1">
    <citation type="submission" date="2020-02" db="EMBL/GenBank/DDBJ databases">
        <authorList>
            <person name="Ferguson B K."/>
        </authorList>
    </citation>
    <scope>NUCLEOTIDE SEQUENCE [LARGE SCALE GENOMIC DNA]</scope>
</reference>
<name>A0A6H5ICJ0_9HYME</name>
<dbReference type="InterPro" id="IPR039231">
    <property type="entry name" value="TPGS2"/>
</dbReference>
<evidence type="ECO:0008006" key="4">
    <source>
        <dbReference type="Google" id="ProtNLM"/>
    </source>
</evidence>
<dbReference type="PANTHER" id="PTHR31854">
    <property type="entry name" value="TUBULIN POLYGLUTAMYLASE COMPLEX SUBUNIT 2"/>
    <property type="match status" value="1"/>
</dbReference>
<dbReference type="AlphaFoldDB" id="A0A6H5ICJ0"/>
<keyword evidence="3" id="KW-1185">Reference proteome</keyword>
<gene>
    <name evidence="2" type="ORF">TBRA_LOCUS6993</name>
</gene>
<feature type="region of interest" description="Disordered" evidence="1">
    <location>
        <begin position="285"/>
        <end position="317"/>
    </location>
</feature>
<evidence type="ECO:0000256" key="1">
    <source>
        <dbReference type="SAM" id="MobiDB-lite"/>
    </source>
</evidence>
<dbReference type="Proteomes" id="UP000479190">
    <property type="component" value="Unassembled WGS sequence"/>
</dbReference>
<proteinExistence type="predicted"/>
<sequence>MSFFVDVVSEDSFYENLTLGVTKLLEANPCVKNVQLERRGACDRLTLSSWEQKHCCLLTEDLRNFYTSTDGFLLTWSLEIAGEEFPIGRMEIKDLASLKRHTGIPISKEQQQQQHAESSSGSGGDSSAEASSSSGSIVSSSKSDNGRKSCAPLVEPSFFGGSRCKLFELAECGQDCRVLLAYQLQPDQDEPSVWLYRGGGGDSSATRRWYRLADSFCRYFRMMLVHLGLPQWQICAAGLQLPTWLEQVSVVCNDPPIRTDRSFLFYFSRRFAGLSADRAASAAGSGARESVRHDGDELVERRPDQPPRPGHIPRQRVSRSGSVSQCYHCCLFLFRVQQQPNEDVVQVVVANYDDAG</sequence>
<dbReference type="EMBL" id="CADCXV010000770">
    <property type="protein sequence ID" value="CAB0035095.1"/>
    <property type="molecule type" value="Genomic_DNA"/>
</dbReference>
<accession>A0A6H5ICJ0</accession>
<dbReference type="OrthoDB" id="10249691at2759"/>
<protein>
    <recommendedName>
        <fullName evidence="4">Knr4/Smi1-like domain-containing protein</fullName>
    </recommendedName>
</protein>
<evidence type="ECO:0000313" key="2">
    <source>
        <dbReference type="EMBL" id="CAB0035095.1"/>
    </source>
</evidence>
<organism evidence="2 3">
    <name type="scientific">Trichogramma brassicae</name>
    <dbReference type="NCBI Taxonomy" id="86971"/>
    <lineage>
        <taxon>Eukaryota</taxon>
        <taxon>Metazoa</taxon>
        <taxon>Ecdysozoa</taxon>
        <taxon>Arthropoda</taxon>
        <taxon>Hexapoda</taxon>
        <taxon>Insecta</taxon>
        <taxon>Pterygota</taxon>
        <taxon>Neoptera</taxon>
        <taxon>Endopterygota</taxon>
        <taxon>Hymenoptera</taxon>
        <taxon>Apocrita</taxon>
        <taxon>Proctotrupomorpha</taxon>
        <taxon>Chalcidoidea</taxon>
        <taxon>Trichogrammatidae</taxon>
        <taxon>Trichogramma</taxon>
    </lineage>
</organism>
<feature type="region of interest" description="Disordered" evidence="1">
    <location>
        <begin position="106"/>
        <end position="148"/>
    </location>
</feature>
<dbReference type="PANTHER" id="PTHR31854:SF2">
    <property type="entry name" value="TUBULIN POLYGLUTAMYLASE COMPLEX SUBUNIT 2"/>
    <property type="match status" value="1"/>
</dbReference>
<evidence type="ECO:0000313" key="3">
    <source>
        <dbReference type="Proteomes" id="UP000479190"/>
    </source>
</evidence>